<evidence type="ECO:0000313" key="2">
    <source>
        <dbReference type="Proteomes" id="UP000499080"/>
    </source>
</evidence>
<reference evidence="1 2" key="1">
    <citation type="journal article" date="2019" name="Sci. Rep.">
        <title>Orb-weaving spider Araneus ventricosus genome elucidates the spidroin gene catalogue.</title>
        <authorList>
            <person name="Kono N."/>
            <person name="Nakamura H."/>
            <person name="Ohtoshi R."/>
            <person name="Moran D.A.P."/>
            <person name="Shinohara A."/>
            <person name="Yoshida Y."/>
            <person name="Fujiwara M."/>
            <person name="Mori M."/>
            <person name="Tomita M."/>
            <person name="Arakawa K."/>
        </authorList>
    </citation>
    <scope>NUCLEOTIDE SEQUENCE [LARGE SCALE GENOMIC DNA]</scope>
</reference>
<keyword evidence="2" id="KW-1185">Reference proteome</keyword>
<accession>A0A4Y2WN28</accession>
<gene>
    <name evidence="1" type="ORF">AVEN_216961_1</name>
</gene>
<dbReference type="Proteomes" id="UP000499080">
    <property type="component" value="Unassembled WGS sequence"/>
</dbReference>
<comment type="caution">
    <text evidence="1">The sequence shown here is derived from an EMBL/GenBank/DDBJ whole genome shotgun (WGS) entry which is preliminary data.</text>
</comment>
<name>A0A4Y2WN28_ARAVE</name>
<protein>
    <submittedName>
        <fullName evidence="1">Uncharacterized protein</fullName>
    </submittedName>
</protein>
<sequence length="64" mass="7005">MQLQLSTGVVDLSKLQYVGMMSNLDLGSSDLREESVWPLSQKPGCVNTTEIDLKKVLKGNKSPP</sequence>
<dbReference type="EMBL" id="BGPR01062204">
    <property type="protein sequence ID" value="GBO37672.1"/>
    <property type="molecule type" value="Genomic_DNA"/>
</dbReference>
<dbReference type="AlphaFoldDB" id="A0A4Y2WN28"/>
<organism evidence="1 2">
    <name type="scientific">Araneus ventricosus</name>
    <name type="common">Orbweaver spider</name>
    <name type="synonym">Epeira ventricosa</name>
    <dbReference type="NCBI Taxonomy" id="182803"/>
    <lineage>
        <taxon>Eukaryota</taxon>
        <taxon>Metazoa</taxon>
        <taxon>Ecdysozoa</taxon>
        <taxon>Arthropoda</taxon>
        <taxon>Chelicerata</taxon>
        <taxon>Arachnida</taxon>
        <taxon>Araneae</taxon>
        <taxon>Araneomorphae</taxon>
        <taxon>Entelegynae</taxon>
        <taxon>Araneoidea</taxon>
        <taxon>Araneidae</taxon>
        <taxon>Araneus</taxon>
    </lineage>
</organism>
<evidence type="ECO:0000313" key="1">
    <source>
        <dbReference type="EMBL" id="GBO37672.1"/>
    </source>
</evidence>
<proteinExistence type="predicted"/>
<feature type="non-terminal residue" evidence="1">
    <location>
        <position position="64"/>
    </location>
</feature>